<dbReference type="Pfam" id="PF16861">
    <property type="entry name" value="Carbam_trans_C"/>
    <property type="match status" value="1"/>
</dbReference>
<evidence type="ECO:0000256" key="1">
    <source>
        <dbReference type="ARBA" id="ARBA00006129"/>
    </source>
</evidence>
<accession>A0A1V1PFF9</accession>
<sequence length="184" mass="20663">MAQRTLEIKVLELVKNALNKYAYDHVCLAGGVFSNVKLNRLLRTLPQLKKCFVFPHMGDGGLAIGSALVDNYRLNNINKIQLDHIFLGPHYSDNEIEQALKIENLQYTKISNIVAVTAKKIAKGSIVFWFQGRMELGPRSLGGRSILALPDSNAIKDELNLRLKKGYGISLFVHQCLKRTQKKS</sequence>
<dbReference type="InterPro" id="IPR003696">
    <property type="entry name" value="Carbtransf_dom"/>
</dbReference>
<gene>
    <name evidence="4" type="ORF">OMM_00798</name>
</gene>
<dbReference type="PANTHER" id="PTHR34847:SF1">
    <property type="entry name" value="NODULATION PROTEIN U"/>
    <property type="match status" value="1"/>
</dbReference>
<dbReference type="AlphaFoldDB" id="A0A1V1PFF9"/>
<feature type="domain" description="Carbamoyltransferase" evidence="2">
    <location>
        <begin position="3"/>
        <end position="68"/>
    </location>
</feature>
<dbReference type="Pfam" id="PF02543">
    <property type="entry name" value="Carbam_trans_N"/>
    <property type="match status" value="1"/>
</dbReference>
<reference evidence="5" key="1">
    <citation type="submission" date="2012-11" db="EMBL/GenBank/DDBJ databases">
        <authorList>
            <person name="Lucero-Rivera Y.E."/>
            <person name="Tovar-Ramirez D."/>
        </authorList>
    </citation>
    <scope>NUCLEOTIDE SEQUENCE [LARGE SCALE GENOMIC DNA]</scope>
    <source>
        <strain evidence="5">Araruama</strain>
    </source>
</reference>
<feature type="domain" description="Carbamoyltransferase C-terminal" evidence="3">
    <location>
        <begin position="118"/>
        <end position="165"/>
    </location>
</feature>
<dbReference type="Proteomes" id="UP000189670">
    <property type="component" value="Unassembled WGS sequence"/>
</dbReference>
<comment type="caution">
    <text evidence="4">The sequence shown here is derived from an EMBL/GenBank/DDBJ whole genome shotgun (WGS) entry which is preliminary data.</text>
</comment>
<evidence type="ECO:0000313" key="5">
    <source>
        <dbReference type="Proteomes" id="UP000189670"/>
    </source>
</evidence>
<dbReference type="PANTHER" id="PTHR34847">
    <property type="entry name" value="NODULATION PROTEIN U"/>
    <property type="match status" value="1"/>
</dbReference>
<dbReference type="InterPro" id="IPR038152">
    <property type="entry name" value="Carbam_trans_C_sf"/>
</dbReference>
<dbReference type="InterPro" id="IPR031730">
    <property type="entry name" value="Carbam_trans_C"/>
</dbReference>
<name>A0A1V1PFF9_9BACT</name>
<comment type="similarity">
    <text evidence="1">Belongs to the NodU/CmcH family.</text>
</comment>
<evidence type="ECO:0000259" key="3">
    <source>
        <dbReference type="Pfam" id="PF16861"/>
    </source>
</evidence>
<evidence type="ECO:0000313" key="4">
    <source>
        <dbReference type="EMBL" id="ETR73652.1"/>
    </source>
</evidence>
<proteinExistence type="inferred from homology"/>
<dbReference type="InterPro" id="IPR051338">
    <property type="entry name" value="NodU/CmcH_Carbamoyltrnsfr"/>
</dbReference>
<dbReference type="Gene3D" id="3.30.420.40">
    <property type="match status" value="1"/>
</dbReference>
<organism evidence="4 5">
    <name type="scientific">Candidatus Magnetoglobus multicellularis str. Araruama</name>
    <dbReference type="NCBI Taxonomy" id="890399"/>
    <lineage>
        <taxon>Bacteria</taxon>
        <taxon>Pseudomonadati</taxon>
        <taxon>Thermodesulfobacteriota</taxon>
        <taxon>Desulfobacteria</taxon>
        <taxon>Desulfobacterales</taxon>
        <taxon>Desulfobacteraceae</taxon>
        <taxon>Candidatus Magnetoglobus</taxon>
    </lineage>
</organism>
<protein>
    <recommendedName>
        <fullName evidence="6">Carbamoyltransferase domain-containing protein</fullName>
    </recommendedName>
</protein>
<dbReference type="EMBL" id="ATBP01000046">
    <property type="protein sequence ID" value="ETR73652.1"/>
    <property type="molecule type" value="Genomic_DNA"/>
</dbReference>
<dbReference type="GO" id="GO:0003824">
    <property type="term" value="F:catalytic activity"/>
    <property type="evidence" value="ECO:0007669"/>
    <property type="project" value="InterPro"/>
</dbReference>
<dbReference type="Gene3D" id="3.90.870.20">
    <property type="entry name" value="Carbamoyltransferase, C-terminal domain"/>
    <property type="match status" value="1"/>
</dbReference>
<evidence type="ECO:0000259" key="2">
    <source>
        <dbReference type="Pfam" id="PF02543"/>
    </source>
</evidence>
<evidence type="ECO:0008006" key="6">
    <source>
        <dbReference type="Google" id="ProtNLM"/>
    </source>
</evidence>